<dbReference type="EMBL" id="JAGINW010000001">
    <property type="protein sequence ID" value="MBP2330305.1"/>
    <property type="molecule type" value="Genomic_DNA"/>
</dbReference>
<sequence>MTQRIGTSPGALKAGKALLRSLHVPGRPLILPNAWDAASGLLVEEAGFPVVATSSGAVAESLGYADHQGAPVDEVFAAIRRITRTVSVPVTMDAEGGYGLSAGELADRLAEAGLAGCNIEDTDYAGTGLVDIVVQADRLAALRAADPDLVINARIDLFIAAKDHRAVLDEAIERARAYLAAGADCVYPILVRSADVLESFVGAISPAAVNVAYLPHGPDLPALGALGVARVSLGTGLWWNLQAVLRAKLAKFAAGTPPY</sequence>
<protein>
    <submittedName>
        <fullName evidence="1">2-methylisocitrate lyase-like PEP mutase family enzyme</fullName>
    </submittedName>
</protein>
<dbReference type="InterPro" id="IPR015813">
    <property type="entry name" value="Pyrv/PenolPyrv_kinase-like_dom"/>
</dbReference>
<dbReference type="Pfam" id="PF13714">
    <property type="entry name" value="PEP_mutase"/>
    <property type="match status" value="1"/>
</dbReference>
<keyword evidence="2" id="KW-1185">Reference proteome</keyword>
<dbReference type="SUPFAM" id="SSF51621">
    <property type="entry name" value="Phosphoenolpyruvate/pyruvate domain"/>
    <property type="match status" value="1"/>
</dbReference>
<evidence type="ECO:0000313" key="1">
    <source>
        <dbReference type="EMBL" id="MBP2330305.1"/>
    </source>
</evidence>
<accession>A0ABS4U278</accession>
<gene>
    <name evidence="1" type="ORF">JOF56_010690</name>
</gene>
<evidence type="ECO:0000313" key="2">
    <source>
        <dbReference type="Proteomes" id="UP001519332"/>
    </source>
</evidence>
<proteinExistence type="predicted"/>
<dbReference type="InterPro" id="IPR039556">
    <property type="entry name" value="ICL/PEPM"/>
</dbReference>
<name>A0ABS4U278_9PSEU</name>
<comment type="caution">
    <text evidence="1">The sequence shown here is derived from an EMBL/GenBank/DDBJ whole genome shotgun (WGS) entry which is preliminary data.</text>
</comment>
<dbReference type="Gene3D" id="3.20.20.60">
    <property type="entry name" value="Phosphoenolpyruvate-binding domains"/>
    <property type="match status" value="1"/>
</dbReference>
<organism evidence="1 2">
    <name type="scientific">Kibdelosporangium banguiense</name>
    <dbReference type="NCBI Taxonomy" id="1365924"/>
    <lineage>
        <taxon>Bacteria</taxon>
        <taxon>Bacillati</taxon>
        <taxon>Actinomycetota</taxon>
        <taxon>Actinomycetes</taxon>
        <taxon>Pseudonocardiales</taxon>
        <taxon>Pseudonocardiaceae</taxon>
        <taxon>Kibdelosporangium</taxon>
    </lineage>
</organism>
<reference evidence="1 2" key="1">
    <citation type="submission" date="2021-03" db="EMBL/GenBank/DDBJ databases">
        <title>Sequencing the genomes of 1000 actinobacteria strains.</title>
        <authorList>
            <person name="Klenk H.-P."/>
        </authorList>
    </citation>
    <scope>NUCLEOTIDE SEQUENCE [LARGE SCALE GENOMIC DNA]</scope>
    <source>
        <strain evidence="1 2">DSM 46670</strain>
    </source>
</reference>
<dbReference type="CDD" id="cd00377">
    <property type="entry name" value="ICL_PEPM"/>
    <property type="match status" value="1"/>
</dbReference>
<dbReference type="PANTHER" id="PTHR42905:SF16">
    <property type="entry name" value="CARBOXYPHOSPHONOENOLPYRUVATE PHOSPHONOMUTASE-LIKE PROTEIN (AFU_ORTHOLOGUE AFUA_5G07230)"/>
    <property type="match status" value="1"/>
</dbReference>
<dbReference type="InterPro" id="IPR040442">
    <property type="entry name" value="Pyrv_kinase-like_dom_sf"/>
</dbReference>
<dbReference type="RefSeq" id="WP_209646933.1">
    <property type="nucleotide sequence ID" value="NZ_JAGINW010000001.1"/>
</dbReference>
<dbReference type="Proteomes" id="UP001519332">
    <property type="component" value="Unassembled WGS sequence"/>
</dbReference>
<dbReference type="PANTHER" id="PTHR42905">
    <property type="entry name" value="PHOSPHOENOLPYRUVATE CARBOXYLASE"/>
    <property type="match status" value="1"/>
</dbReference>